<dbReference type="SUPFAM" id="SSF47384">
    <property type="entry name" value="Homodimeric domain of signal transducing histidine kinase"/>
    <property type="match status" value="1"/>
</dbReference>
<evidence type="ECO:0000256" key="7">
    <source>
        <dbReference type="ARBA" id="ARBA00022741"/>
    </source>
</evidence>
<dbReference type="OrthoDB" id="368131at2"/>
<keyword evidence="11" id="KW-0902">Two-component regulatory system</keyword>
<keyword evidence="9" id="KW-0067">ATP-binding</keyword>
<dbReference type="InterPro" id="IPR036097">
    <property type="entry name" value="HisK_dim/P_sf"/>
</dbReference>
<dbReference type="GO" id="GO:0005524">
    <property type="term" value="F:ATP binding"/>
    <property type="evidence" value="ECO:0007669"/>
    <property type="project" value="UniProtKB-KW"/>
</dbReference>
<evidence type="ECO:0000256" key="8">
    <source>
        <dbReference type="ARBA" id="ARBA00022777"/>
    </source>
</evidence>
<dbReference type="GO" id="GO:0016020">
    <property type="term" value="C:membrane"/>
    <property type="evidence" value="ECO:0007669"/>
    <property type="project" value="UniProtKB-SubCell"/>
</dbReference>
<comment type="subcellular location">
    <subcellularLocation>
        <location evidence="2">Membrane</location>
    </subcellularLocation>
</comment>
<dbReference type="EMBL" id="JMQA01000037">
    <property type="protein sequence ID" value="KFN06560.1"/>
    <property type="molecule type" value="Genomic_DNA"/>
</dbReference>
<dbReference type="CDD" id="cd00075">
    <property type="entry name" value="HATPase"/>
    <property type="match status" value="1"/>
</dbReference>
<dbReference type="InterPro" id="IPR050428">
    <property type="entry name" value="TCS_sensor_his_kinase"/>
</dbReference>
<dbReference type="GeneID" id="77009497"/>
<keyword evidence="10 13" id="KW-1133">Transmembrane helix</keyword>
<comment type="caution">
    <text evidence="15">The sequence shown here is derived from an EMBL/GenBank/DDBJ whole genome shotgun (WGS) entry which is preliminary data.</text>
</comment>
<gene>
    <name evidence="15" type="ORF">DJ90_4104</name>
    <name evidence="16" type="ORF">GNQ08_21660</name>
</gene>
<feature type="domain" description="Histidine kinase" evidence="14">
    <location>
        <begin position="241"/>
        <end position="460"/>
    </location>
</feature>
<keyword evidence="8 15" id="KW-0418">Kinase</keyword>
<feature type="transmembrane region" description="Helical" evidence="13">
    <location>
        <begin position="12"/>
        <end position="35"/>
    </location>
</feature>
<dbReference type="CDD" id="cd00082">
    <property type="entry name" value="HisKA"/>
    <property type="match status" value="1"/>
</dbReference>
<keyword evidence="12 13" id="KW-0472">Membrane</keyword>
<evidence type="ECO:0000313" key="15">
    <source>
        <dbReference type="EMBL" id="KFN06560.1"/>
    </source>
</evidence>
<evidence type="ECO:0000256" key="13">
    <source>
        <dbReference type="SAM" id="Phobius"/>
    </source>
</evidence>
<evidence type="ECO:0000256" key="11">
    <source>
        <dbReference type="ARBA" id="ARBA00023012"/>
    </source>
</evidence>
<evidence type="ECO:0000313" key="18">
    <source>
        <dbReference type="Proteomes" id="UP000442469"/>
    </source>
</evidence>
<proteinExistence type="predicted"/>
<dbReference type="InterPro" id="IPR003594">
    <property type="entry name" value="HATPase_dom"/>
</dbReference>
<sequence>MQGVMTMLRRFIGATMLLSLLLMAFNLVLLSTIVFSENKQRNPESVVKEVAEQLEVHPDRYRLAAPAAKLLDEHEAWAMLLDSKGEVVWEYRLPKQLPRTYSIVDVAKFSRHYLLDYPVFVWEKGAGLLVVGYPQNTYAKYQVSYFKDWIQSLPLRLVLLLVCNLVLFIVLSVCLGAWCMRSIKPLVNGIYGLTKQEPIQVKAKSIFRDLADSINAASRMLREQNRALKAKDEARSNWIAGISHDVRTPLSMILGYASDLEEHPDLPLEQRQQAGIIRRQGEKLRSLIHDLNLVSMLEYEMQPLSIKELRVSAVVRQAASDFLNQGLDTDRYAIELQLNDEKIKVRADEKLLLRAVSNLVQNSIIHNPQGCRIVLRTASDPERSRCLLIVSDDGQGTERSELPDLLKLPYSSTRKRSRKHGHGLGLPMVARIATAHGGRLLLASDLNEGFQATLELPYFVLGGQAD</sequence>
<dbReference type="Pfam" id="PF02518">
    <property type="entry name" value="HATPase_c"/>
    <property type="match status" value="1"/>
</dbReference>
<evidence type="ECO:0000256" key="6">
    <source>
        <dbReference type="ARBA" id="ARBA00022692"/>
    </source>
</evidence>
<dbReference type="SMART" id="SM00387">
    <property type="entry name" value="HATPase_c"/>
    <property type="match status" value="1"/>
</dbReference>
<evidence type="ECO:0000313" key="16">
    <source>
        <dbReference type="EMBL" id="MUG24975.1"/>
    </source>
</evidence>
<dbReference type="GO" id="GO:0000155">
    <property type="term" value="F:phosphorelay sensor kinase activity"/>
    <property type="evidence" value="ECO:0007669"/>
    <property type="project" value="InterPro"/>
</dbReference>
<evidence type="ECO:0000256" key="4">
    <source>
        <dbReference type="ARBA" id="ARBA00022553"/>
    </source>
</evidence>
<evidence type="ECO:0000256" key="1">
    <source>
        <dbReference type="ARBA" id="ARBA00000085"/>
    </source>
</evidence>
<organism evidence="15 17">
    <name type="scientific">Paenibacillus macerans</name>
    <name type="common">Bacillus macerans</name>
    <dbReference type="NCBI Taxonomy" id="44252"/>
    <lineage>
        <taxon>Bacteria</taxon>
        <taxon>Bacillati</taxon>
        <taxon>Bacillota</taxon>
        <taxon>Bacilli</taxon>
        <taxon>Bacillales</taxon>
        <taxon>Paenibacillaceae</taxon>
        <taxon>Paenibacillus</taxon>
    </lineage>
</organism>
<dbReference type="HOGENOM" id="CLU_000445_89_26_9"/>
<dbReference type="PANTHER" id="PTHR45436">
    <property type="entry name" value="SENSOR HISTIDINE KINASE YKOH"/>
    <property type="match status" value="1"/>
</dbReference>
<dbReference type="EC" id="2.7.13.3" evidence="3"/>
<dbReference type="InterPro" id="IPR004358">
    <property type="entry name" value="Sig_transdc_His_kin-like_C"/>
</dbReference>
<dbReference type="PATRIC" id="fig|44252.3.peg.4078"/>
<dbReference type="PANTHER" id="PTHR45436:SF5">
    <property type="entry name" value="SENSOR HISTIDINE KINASE TRCS"/>
    <property type="match status" value="1"/>
</dbReference>
<name>A0A090Z8M3_PAEMA</name>
<keyword evidence="6 13" id="KW-0812">Transmembrane</keyword>
<reference evidence="16 18" key="2">
    <citation type="submission" date="2019-11" db="EMBL/GenBank/DDBJ databases">
        <title>Draft genome sequences of five Paenibacillus species of dairy origin.</title>
        <authorList>
            <person name="Olajide A.M."/>
            <person name="Chen S."/>
            <person name="Lapointe G."/>
        </authorList>
    </citation>
    <scope>NUCLEOTIDE SEQUENCE [LARGE SCALE GENOMIC DNA]</scope>
    <source>
        <strain evidence="16 18">3CT49</strain>
    </source>
</reference>
<dbReference type="RefSeq" id="WP_036626054.1">
    <property type="nucleotide sequence ID" value="NZ_BGML01000012.1"/>
</dbReference>
<dbReference type="SMART" id="SM00388">
    <property type="entry name" value="HisKA"/>
    <property type="match status" value="1"/>
</dbReference>
<dbReference type="PRINTS" id="PR00344">
    <property type="entry name" value="BCTRLSENSOR"/>
</dbReference>
<comment type="catalytic activity">
    <reaction evidence="1">
        <text>ATP + protein L-histidine = ADP + protein N-phospho-L-histidine.</text>
        <dbReference type="EC" id="2.7.13.3"/>
    </reaction>
</comment>
<dbReference type="InterPro" id="IPR005467">
    <property type="entry name" value="His_kinase_dom"/>
</dbReference>
<keyword evidence="4" id="KW-0597">Phosphoprotein</keyword>
<dbReference type="EMBL" id="WNZZ01000020">
    <property type="protein sequence ID" value="MUG24975.1"/>
    <property type="molecule type" value="Genomic_DNA"/>
</dbReference>
<keyword evidence="5" id="KW-0808">Transferase</keyword>
<keyword evidence="7" id="KW-0547">Nucleotide-binding</keyword>
<reference evidence="15 17" key="1">
    <citation type="submission" date="2014-04" db="EMBL/GenBank/DDBJ databases">
        <authorList>
            <person name="Bishop-Lilly K.A."/>
            <person name="Broomall S.M."/>
            <person name="Chain P.S."/>
            <person name="Chertkov O."/>
            <person name="Coyne S.R."/>
            <person name="Daligault H.E."/>
            <person name="Davenport K.W."/>
            <person name="Erkkila T."/>
            <person name="Frey K.G."/>
            <person name="Gibbons H.S."/>
            <person name="Gu W."/>
            <person name="Jaissle J."/>
            <person name="Johnson S.L."/>
            <person name="Koroleva G.I."/>
            <person name="Ladner J.T."/>
            <person name="Lo C.-C."/>
            <person name="Minogue T.D."/>
            <person name="Munk C."/>
            <person name="Palacios G.F."/>
            <person name="Redden C.L."/>
            <person name="Rosenzweig C.N."/>
            <person name="Scholz M.B."/>
            <person name="Teshima H."/>
            <person name="Xu Y."/>
        </authorList>
    </citation>
    <scope>NUCLEOTIDE SEQUENCE [LARGE SCALE GENOMIC DNA]</scope>
    <source>
        <strain evidence="15 17">8244</strain>
    </source>
</reference>
<dbReference type="AlphaFoldDB" id="A0A090Z8M3"/>
<dbReference type="Proteomes" id="UP000442469">
    <property type="component" value="Unassembled WGS sequence"/>
</dbReference>
<dbReference type="Proteomes" id="UP000029278">
    <property type="component" value="Unassembled WGS sequence"/>
</dbReference>
<dbReference type="PROSITE" id="PS50109">
    <property type="entry name" value="HIS_KIN"/>
    <property type="match status" value="1"/>
</dbReference>
<dbReference type="Gene3D" id="1.10.287.130">
    <property type="match status" value="1"/>
</dbReference>
<evidence type="ECO:0000256" key="2">
    <source>
        <dbReference type="ARBA" id="ARBA00004370"/>
    </source>
</evidence>
<dbReference type="InterPro" id="IPR003661">
    <property type="entry name" value="HisK_dim/P_dom"/>
</dbReference>
<protein>
    <recommendedName>
        <fullName evidence="3">histidine kinase</fullName>
        <ecNumber evidence="3">2.7.13.3</ecNumber>
    </recommendedName>
</protein>
<evidence type="ECO:0000313" key="17">
    <source>
        <dbReference type="Proteomes" id="UP000029278"/>
    </source>
</evidence>
<evidence type="ECO:0000256" key="3">
    <source>
        <dbReference type="ARBA" id="ARBA00012438"/>
    </source>
</evidence>
<dbReference type="STRING" id="44252.DJ90_4104"/>
<evidence type="ECO:0000256" key="5">
    <source>
        <dbReference type="ARBA" id="ARBA00022679"/>
    </source>
</evidence>
<dbReference type="SUPFAM" id="SSF55874">
    <property type="entry name" value="ATPase domain of HSP90 chaperone/DNA topoisomerase II/histidine kinase"/>
    <property type="match status" value="1"/>
</dbReference>
<dbReference type="InterPro" id="IPR036890">
    <property type="entry name" value="HATPase_C_sf"/>
</dbReference>
<evidence type="ECO:0000259" key="14">
    <source>
        <dbReference type="PROSITE" id="PS50109"/>
    </source>
</evidence>
<dbReference type="Gene3D" id="3.30.565.10">
    <property type="entry name" value="Histidine kinase-like ATPase, C-terminal domain"/>
    <property type="match status" value="1"/>
</dbReference>
<keyword evidence="17" id="KW-1185">Reference proteome</keyword>
<accession>A0A090Z8M3</accession>
<evidence type="ECO:0000256" key="12">
    <source>
        <dbReference type="ARBA" id="ARBA00023136"/>
    </source>
</evidence>
<dbReference type="Pfam" id="PF00512">
    <property type="entry name" value="HisKA"/>
    <property type="match status" value="1"/>
</dbReference>
<evidence type="ECO:0000256" key="9">
    <source>
        <dbReference type="ARBA" id="ARBA00022840"/>
    </source>
</evidence>
<feature type="transmembrane region" description="Helical" evidence="13">
    <location>
        <begin position="157"/>
        <end position="178"/>
    </location>
</feature>
<evidence type="ECO:0000256" key="10">
    <source>
        <dbReference type="ARBA" id="ARBA00022989"/>
    </source>
</evidence>